<dbReference type="Proteomes" id="UP000294192">
    <property type="component" value="Unassembled WGS sequence"/>
</dbReference>
<evidence type="ECO:0000256" key="1">
    <source>
        <dbReference type="PROSITE-ProRule" id="PRU00339"/>
    </source>
</evidence>
<organism evidence="3 4">
    <name type="scientific">Mycoplasma marinum</name>
    <dbReference type="NCBI Taxonomy" id="1937190"/>
    <lineage>
        <taxon>Bacteria</taxon>
        <taxon>Bacillati</taxon>
        <taxon>Mycoplasmatota</taxon>
        <taxon>Mollicutes</taxon>
        <taxon>Mycoplasmataceae</taxon>
        <taxon>Mycoplasma</taxon>
    </lineage>
</organism>
<dbReference type="EMBL" id="PSZO01000006">
    <property type="protein sequence ID" value="TCG11480.1"/>
    <property type="molecule type" value="Genomic_DNA"/>
</dbReference>
<evidence type="ECO:0000256" key="2">
    <source>
        <dbReference type="SAM" id="SignalP"/>
    </source>
</evidence>
<keyword evidence="2" id="KW-0732">Signal</keyword>
<accession>A0A4R0XSR2</accession>
<proteinExistence type="predicted"/>
<name>A0A4R0XSR2_9MOLU</name>
<evidence type="ECO:0008006" key="5">
    <source>
        <dbReference type="Google" id="ProtNLM"/>
    </source>
</evidence>
<sequence>MKFKSKKIFLPIGAMVIVTTTSIIATSCGKQKDSNIKNDVSSRMNHSNNIGIGGEKGELKDIDYYEKKLAKLSEERYEWNSWFQSGAGYYKVSDFIEAIQVFLQSFKLQKDFLNNDDVWKDKTTTDMEKLTSNIPEFAGWIRKTYKPFEKSDLIESFLWFMKKTYYKKGDKELKDIDINEIEKAISTYFSQEELILNKKLQEAMFKKTFVKRVEKQTGLHQFTKK</sequence>
<dbReference type="AlphaFoldDB" id="A0A4R0XSR2"/>
<evidence type="ECO:0000313" key="4">
    <source>
        <dbReference type="Proteomes" id="UP000294192"/>
    </source>
</evidence>
<feature type="chain" id="PRO_5020767021" description="Lipoprotein" evidence="2">
    <location>
        <begin position="26"/>
        <end position="225"/>
    </location>
</feature>
<dbReference type="PROSITE" id="PS50005">
    <property type="entry name" value="TPR"/>
    <property type="match status" value="1"/>
</dbReference>
<evidence type="ECO:0000313" key="3">
    <source>
        <dbReference type="EMBL" id="TCG11480.1"/>
    </source>
</evidence>
<feature type="signal peptide" evidence="2">
    <location>
        <begin position="1"/>
        <end position="25"/>
    </location>
</feature>
<gene>
    <name evidence="3" type="ORF">C4B24_01850</name>
</gene>
<dbReference type="InterPro" id="IPR019734">
    <property type="entry name" value="TPR_rpt"/>
</dbReference>
<reference evidence="3 4" key="1">
    <citation type="submission" date="2018-02" db="EMBL/GenBank/DDBJ databases">
        <title>Mycoplasma marinum and Mycoplasma todarodis sp. nov., moderately halophilic and psychrotolerant mycoplasmas isolated from cephalopods.</title>
        <authorList>
            <person name="Viver T."/>
        </authorList>
    </citation>
    <scope>NUCLEOTIDE SEQUENCE [LARGE SCALE GENOMIC DNA]</scope>
    <source>
        <strain evidence="3 4">PE</strain>
    </source>
</reference>
<dbReference type="RefSeq" id="WP_131598779.1">
    <property type="nucleotide sequence ID" value="NZ_CBDBYK010000004.1"/>
</dbReference>
<keyword evidence="1" id="KW-0802">TPR repeat</keyword>
<keyword evidence="4" id="KW-1185">Reference proteome</keyword>
<comment type="caution">
    <text evidence="3">The sequence shown here is derived from an EMBL/GenBank/DDBJ whole genome shotgun (WGS) entry which is preliminary data.</text>
</comment>
<feature type="repeat" description="TPR" evidence="1">
    <location>
        <begin position="79"/>
        <end position="112"/>
    </location>
</feature>
<dbReference type="PROSITE" id="PS51257">
    <property type="entry name" value="PROKAR_LIPOPROTEIN"/>
    <property type="match status" value="1"/>
</dbReference>
<protein>
    <recommendedName>
        <fullName evidence="5">Lipoprotein</fullName>
    </recommendedName>
</protein>